<accession>A0A0A9FCK8</accession>
<sequence>MVARPQSSKTFCSGVLSLEDLLLKELSRPSELLLCVFRGMSS</sequence>
<protein>
    <submittedName>
        <fullName evidence="1">Uncharacterized protein</fullName>
    </submittedName>
</protein>
<name>A0A0A9FCK8_ARUDO</name>
<reference evidence="1" key="2">
    <citation type="journal article" date="2015" name="Data Brief">
        <title>Shoot transcriptome of the giant reed, Arundo donax.</title>
        <authorList>
            <person name="Barrero R.A."/>
            <person name="Guerrero F.D."/>
            <person name="Moolhuijzen P."/>
            <person name="Goolsby J.A."/>
            <person name="Tidwell J."/>
            <person name="Bellgard S.E."/>
            <person name="Bellgard M.I."/>
        </authorList>
    </citation>
    <scope>NUCLEOTIDE SEQUENCE</scope>
    <source>
        <tissue evidence="1">Shoot tissue taken approximately 20 cm above the soil surface</tissue>
    </source>
</reference>
<dbReference type="AlphaFoldDB" id="A0A0A9FCK8"/>
<organism evidence="1">
    <name type="scientific">Arundo donax</name>
    <name type="common">Giant reed</name>
    <name type="synonym">Donax arundinaceus</name>
    <dbReference type="NCBI Taxonomy" id="35708"/>
    <lineage>
        <taxon>Eukaryota</taxon>
        <taxon>Viridiplantae</taxon>
        <taxon>Streptophyta</taxon>
        <taxon>Embryophyta</taxon>
        <taxon>Tracheophyta</taxon>
        <taxon>Spermatophyta</taxon>
        <taxon>Magnoliopsida</taxon>
        <taxon>Liliopsida</taxon>
        <taxon>Poales</taxon>
        <taxon>Poaceae</taxon>
        <taxon>PACMAD clade</taxon>
        <taxon>Arundinoideae</taxon>
        <taxon>Arundineae</taxon>
        <taxon>Arundo</taxon>
    </lineage>
</organism>
<proteinExistence type="predicted"/>
<reference evidence="1" key="1">
    <citation type="submission" date="2014-09" db="EMBL/GenBank/DDBJ databases">
        <authorList>
            <person name="Magalhaes I.L.F."/>
            <person name="Oliveira U."/>
            <person name="Santos F.R."/>
            <person name="Vidigal T.H.D.A."/>
            <person name="Brescovit A.D."/>
            <person name="Santos A.J."/>
        </authorList>
    </citation>
    <scope>NUCLEOTIDE SEQUENCE</scope>
    <source>
        <tissue evidence="1">Shoot tissue taken approximately 20 cm above the soil surface</tissue>
    </source>
</reference>
<dbReference type="EMBL" id="GBRH01190020">
    <property type="protein sequence ID" value="JAE07876.1"/>
    <property type="molecule type" value="Transcribed_RNA"/>
</dbReference>
<evidence type="ECO:0000313" key="1">
    <source>
        <dbReference type="EMBL" id="JAE07876.1"/>
    </source>
</evidence>